<accession>A0A9D0ZVU0</accession>
<protein>
    <submittedName>
        <fullName evidence="3">Sirohydrochlorin cobaltochelatase</fullName>
    </submittedName>
</protein>
<dbReference type="GO" id="GO:0016852">
    <property type="term" value="F:sirohydrochlorin cobaltochelatase activity"/>
    <property type="evidence" value="ECO:0007669"/>
    <property type="project" value="InterPro"/>
</dbReference>
<evidence type="ECO:0000256" key="2">
    <source>
        <dbReference type="PIRSR" id="PIRSR033579-3"/>
    </source>
</evidence>
<dbReference type="PIRSF" id="PIRSF033579">
    <property type="entry name" value="Anaer_Co_chel"/>
    <property type="match status" value="1"/>
</dbReference>
<feature type="active site" description="Proton acceptor" evidence="1">
    <location>
        <position position="149"/>
    </location>
</feature>
<comment type="caution">
    <text evidence="3">The sequence shown here is derived from an EMBL/GenBank/DDBJ whole genome shotgun (WGS) entry which is preliminary data.</text>
</comment>
<reference evidence="3" key="1">
    <citation type="submission" date="2020-10" db="EMBL/GenBank/DDBJ databases">
        <authorList>
            <person name="Gilroy R."/>
        </authorList>
    </citation>
    <scope>NUCLEOTIDE SEQUENCE</scope>
    <source>
        <strain evidence="3">ChiSjej3B21-11622</strain>
    </source>
</reference>
<dbReference type="Gene3D" id="3.40.50.1400">
    <property type="match status" value="2"/>
</dbReference>
<feature type="binding site" evidence="2">
    <location>
        <position position="180"/>
    </location>
    <ligand>
        <name>Co(2+)</name>
        <dbReference type="ChEBI" id="CHEBI:48828"/>
    </ligand>
</feature>
<dbReference type="EMBL" id="DVFT01000122">
    <property type="protein sequence ID" value="HIQ96503.1"/>
    <property type="molecule type" value="Genomic_DNA"/>
</dbReference>
<dbReference type="AlphaFoldDB" id="A0A9D0ZVU0"/>
<name>A0A9D0ZVU0_9FIRM</name>
<dbReference type="InterPro" id="IPR010388">
    <property type="entry name" value="Anaerobic_Co-chelatase"/>
</dbReference>
<feature type="binding site" evidence="2">
    <location>
        <position position="212"/>
    </location>
    <ligand>
        <name>Co(2+)</name>
        <dbReference type="ChEBI" id="CHEBI:48828"/>
    </ligand>
</feature>
<sequence>MTEPEKKGLLAVSFGTSINEARERTIDVLEADMKSANPDRTLYRAWTSKMIIRKLKSRDGVQIPTVREAMEQMMADGITDLIVQPTHIINGIENDLMKEDVLSFRDSFKSIRFGMPLLTSTEDIHEAVEALMAEWTTLPSDEALVLMGHGTSHYANTAYAALDYTIKDLGYANVFLGTVEAYPSMLSLLRQVKAFHPRKIHLAPFMLVAGDHARNDMAGDEEDSWLNQFSREGFEVECHLLGLGEYPRIRKLFLKHIEESA</sequence>
<evidence type="ECO:0000313" key="3">
    <source>
        <dbReference type="EMBL" id="HIQ96503.1"/>
    </source>
</evidence>
<dbReference type="SUPFAM" id="SSF53800">
    <property type="entry name" value="Chelatase"/>
    <property type="match status" value="1"/>
</dbReference>
<dbReference type="CDD" id="cd03413">
    <property type="entry name" value="CbiK_C"/>
    <property type="match status" value="1"/>
</dbReference>
<organism evidence="3 4">
    <name type="scientific">Candidatus Limivivens merdigallinarum</name>
    <dbReference type="NCBI Taxonomy" id="2840859"/>
    <lineage>
        <taxon>Bacteria</taxon>
        <taxon>Bacillati</taxon>
        <taxon>Bacillota</taxon>
        <taxon>Clostridia</taxon>
        <taxon>Lachnospirales</taxon>
        <taxon>Lachnospiraceae</taxon>
        <taxon>Lachnospiraceae incertae sedis</taxon>
        <taxon>Candidatus Limivivens</taxon>
    </lineage>
</organism>
<keyword evidence="2" id="KW-0170">Cobalt</keyword>
<dbReference type="Proteomes" id="UP000886886">
    <property type="component" value="Unassembled WGS sequence"/>
</dbReference>
<proteinExistence type="predicted"/>
<dbReference type="CDD" id="cd03412">
    <property type="entry name" value="CbiK_N"/>
    <property type="match status" value="1"/>
</dbReference>
<gene>
    <name evidence="3" type="ORF">IAB26_08070</name>
</gene>
<dbReference type="GO" id="GO:0046872">
    <property type="term" value="F:metal ion binding"/>
    <property type="evidence" value="ECO:0007669"/>
    <property type="project" value="UniProtKB-KW"/>
</dbReference>
<evidence type="ECO:0000313" key="4">
    <source>
        <dbReference type="Proteomes" id="UP000886886"/>
    </source>
</evidence>
<feature type="binding site" evidence="2">
    <location>
        <position position="149"/>
    </location>
    <ligand>
        <name>Co(2+)</name>
        <dbReference type="ChEBI" id="CHEBI:48828"/>
    </ligand>
</feature>
<dbReference type="Pfam" id="PF06180">
    <property type="entry name" value="CbiK"/>
    <property type="match status" value="1"/>
</dbReference>
<reference evidence="3" key="2">
    <citation type="journal article" date="2021" name="PeerJ">
        <title>Extensive microbial diversity within the chicken gut microbiome revealed by metagenomics and culture.</title>
        <authorList>
            <person name="Gilroy R."/>
            <person name="Ravi A."/>
            <person name="Getino M."/>
            <person name="Pursley I."/>
            <person name="Horton D.L."/>
            <person name="Alikhan N.F."/>
            <person name="Baker D."/>
            <person name="Gharbi K."/>
            <person name="Hall N."/>
            <person name="Watson M."/>
            <person name="Adriaenssens E.M."/>
            <person name="Foster-Nyarko E."/>
            <person name="Jarju S."/>
            <person name="Secka A."/>
            <person name="Antonio M."/>
            <person name="Oren A."/>
            <person name="Chaudhuri R.R."/>
            <person name="La Ragione R."/>
            <person name="Hildebrand F."/>
            <person name="Pallen M.J."/>
        </authorList>
    </citation>
    <scope>NUCLEOTIDE SEQUENCE</scope>
    <source>
        <strain evidence="3">ChiSjej3B21-11622</strain>
    </source>
</reference>
<evidence type="ECO:0000256" key="1">
    <source>
        <dbReference type="PIRSR" id="PIRSR033579-1"/>
    </source>
</evidence>
<keyword evidence="2" id="KW-0479">Metal-binding</keyword>
<dbReference type="GO" id="GO:0019251">
    <property type="term" value="P:anaerobic cobalamin biosynthetic process"/>
    <property type="evidence" value="ECO:0007669"/>
    <property type="project" value="InterPro"/>
</dbReference>